<dbReference type="STRING" id="984262.SGRA_1890"/>
<keyword evidence="3" id="KW-1185">Reference proteome</keyword>
<protein>
    <submittedName>
        <fullName evidence="2">Uncharacterized protein</fullName>
    </submittedName>
</protein>
<dbReference type="EMBL" id="CP002831">
    <property type="protein sequence ID" value="AFC24624.1"/>
    <property type="molecule type" value="Genomic_DNA"/>
</dbReference>
<accession>H6L1I0</accession>
<evidence type="ECO:0000313" key="2">
    <source>
        <dbReference type="EMBL" id="AFC24624.1"/>
    </source>
</evidence>
<reference evidence="2 3" key="1">
    <citation type="journal article" date="2012" name="Stand. Genomic Sci.">
        <title>Complete genome sequencing and analysis of Saprospira grandis str. Lewin, a predatory marine bacterium.</title>
        <authorList>
            <person name="Saw J.H."/>
            <person name="Yuryev A."/>
            <person name="Kanbe M."/>
            <person name="Hou S."/>
            <person name="Young A.G."/>
            <person name="Aizawa S."/>
            <person name="Alam M."/>
        </authorList>
    </citation>
    <scope>NUCLEOTIDE SEQUENCE [LARGE SCALE GENOMIC DNA]</scope>
    <source>
        <strain evidence="2 3">Lewin</strain>
    </source>
</reference>
<dbReference type="HOGENOM" id="CLU_2635997_0_0_10"/>
<dbReference type="Proteomes" id="UP000007519">
    <property type="component" value="Chromosome"/>
</dbReference>
<dbReference type="KEGG" id="sgn:SGRA_1890"/>
<organism evidence="2 3">
    <name type="scientific">Saprospira grandis (strain Lewin)</name>
    <dbReference type="NCBI Taxonomy" id="984262"/>
    <lineage>
        <taxon>Bacteria</taxon>
        <taxon>Pseudomonadati</taxon>
        <taxon>Bacteroidota</taxon>
        <taxon>Saprospiria</taxon>
        <taxon>Saprospirales</taxon>
        <taxon>Saprospiraceae</taxon>
        <taxon>Saprospira</taxon>
    </lineage>
</organism>
<dbReference type="AlphaFoldDB" id="H6L1I0"/>
<proteinExistence type="predicted"/>
<evidence type="ECO:0000313" key="3">
    <source>
        <dbReference type="Proteomes" id="UP000007519"/>
    </source>
</evidence>
<gene>
    <name evidence="2" type="ordered locus">SGRA_1890</name>
</gene>
<sequence>MLRFCNHGDRRGRSLFGPQGLFVEPAQRCGGVAAGQTEPLKAAKGRADLRAPQHSGGRPWAAAGPKKKPTYKKDTYK</sequence>
<evidence type="ECO:0000256" key="1">
    <source>
        <dbReference type="SAM" id="MobiDB-lite"/>
    </source>
</evidence>
<feature type="region of interest" description="Disordered" evidence="1">
    <location>
        <begin position="43"/>
        <end position="77"/>
    </location>
</feature>
<name>H6L1I0_SAPGL</name>